<dbReference type="Pfam" id="PF22961">
    <property type="entry name" value="RECK-like_N"/>
    <property type="match status" value="1"/>
</dbReference>
<dbReference type="SMART" id="SM00280">
    <property type="entry name" value="KAZAL"/>
    <property type="match status" value="2"/>
</dbReference>
<dbReference type="Pfam" id="PF23332">
    <property type="entry name" value="CC4_RECK"/>
    <property type="match status" value="2"/>
</dbReference>
<dbReference type="PROSITE" id="PS51465">
    <property type="entry name" value="KAZAL_2"/>
    <property type="match status" value="2"/>
</dbReference>
<dbReference type="PANTHER" id="PTHR13487">
    <property type="entry name" value="SERINE PROTEASE INHIBITOR"/>
    <property type="match status" value="1"/>
</dbReference>
<dbReference type="InterPro" id="IPR056978">
    <property type="entry name" value="CC4_RECK"/>
</dbReference>
<feature type="domain" description="Kazal-like" evidence="2">
    <location>
        <begin position="757"/>
        <end position="804"/>
    </location>
</feature>
<dbReference type="InterPro" id="IPR039016">
    <property type="entry name" value="RECK"/>
</dbReference>
<dbReference type="Pfam" id="PF25027">
    <property type="entry name" value="EGF1_RECK"/>
    <property type="match status" value="1"/>
</dbReference>
<keyword evidence="1" id="KW-0732">Signal</keyword>
<sequence length="987" mass="109615">MKYYIFVIFLRTVLGLNFAKEEAYCCRYASSVEDCLDTCLEIYNTNDAVYLEKLQMHFPTNCPKNSIALIDFWNCFSPENVSDGAWIGRECCELAVTDQCRSVCLKGKGKEDLVGECRSDYEEGLYSCIFKLESKQRCCGKRNTATGKSCRHRCDMAFRSELGPTSDDIKSVAKSCDATMAQCMANYTQAVRTSSIESMHCCEYAPKESCKQSCKRILKTEITDRAIVSGLVDACGDVMPHEPLWKCFMHNTKSEPQPQPGPWGTKLQCCDRALSYNCKYLCHKLYENPWPDPNKWNRFEQQCEHNTDEMELRQCLEEVSEPCRIGCSDLSFCTSFNNRPTSMFHSCNSEADDMARDHFNAWSDGVIQLPFVDIPVKDIQRCETEKWKAVACALQIKPCSSRTGESIICQSDCVSLLNKCIDKNRFPARISVEDLCEKFSPSHLQQNCISLSTYSRPGQSANKESSEVTQPCHPNPCSDGEVCVLNGKKCDLDQSCPQFSCLSGCKMGHGSSFVVSHGSLVRVPDKSRGEGCFQSCVCSANGFLRPCTELPCTDLQKPCKLAGQLRSHGSSFKVDCNFCNCFAGNVTCTTRQCQATDIQKGAFTGIAGNCPAFYQPVCGKNGQTYPSMCVAKWLGQETDSVSSGSCLSKRPCHPNPCKPKERCVPTPRVCLSDLSKCRQHECLPRFRQCTRLLKSATPPLKSYRLHSHRYLDFKNVLSSSRFFSNTALLANNTVVCDAKNQQFEDICKLIRSKHRSFAYQGSCQANCYSRYAHAVCGQDGVTYNHSCMADANGVLIDHLGPCRSIGSATNEDGTGSCAGVVCPPLSNPRCHKIRPPGSCCSLCGGMFRVLINRIHLRAISEASWNGPVTMRDVIFLLRRQLHILECNAYGQLTTEGDMAIVIVSRIPKPSLIQEEACTREAERLSRLINTRSPTLTSYLILSPLTASEISAPGDGGSASKVAPFSKNTLFLSTIVTLLHFLVRQCIT</sequence>
<comment type="caution">
    <text evidence="3">The sequence shown here is derived from an EMBL/GenBank/DDBJ whole genome shotgun (WGS) entry which is preliminary data.</text>
</comment>
<evidence type="ECO:0000256" key="1">
    <source>
        <dbReference type="SAM" id="SignalP"/>
    </source>
</evidence>
<feature type="domain" description="Kazal-like" evidence="2">
    <location>
        <begin position="609"/>
        <end position="648"/>
    </location>
</feature>
<organism evidence="3 4">
    <name type="scientific">Clavelina lepadiformis</name>
    <name type="common">Light-bulb sea squirt</name>
    <name type="synonym">Ascidia lepadiformis</name>
    <dbReference type="NCBI Taxonomy" id="159417"/>
    <lineage>
        <taxon>Eukaryota</taxon>
        <taxon>Metazoa</taxon>
        <taxon>Chordata</taxon>
        <taxon>Tunicata</taxon>
        <taxon>Ascidiacea</taxon>
        <taxon>Aplousobranchia</taxon>
        <taxon>Clavelinidae</taxon>
        <taxon>Clavelina</taxon>
    </lineage>
</organism>
<dbReference type="Pfam" id="PF25028">
    <property type="entry name" value="FnI_RECK"/>
    <property type="match status" value="1"/>
</dbReference>
<dbReference type="InterPro" id="IPR056977">
    <property type="entry name" value="FnI_RECK"/>
</dbReference>
<name>A0ABP0F2K7_CLALP</name>
<dbReference type="InterPro" id="IPR055110">
    <property type="entry name" value="RECK-like_N"/>
</dbReference>
<dbReference type="InterPro" id="IPR056976">
    <property type="entry name" value="EGF1_RECK"/>
</dbReference>
<dbReference type="InterPro" id="IPR002350">
    <property type="entry name" value="Kazal_dom"/>
</dbReference>
<proteinExistence type="predicted"/>
<feature type="signal peptide" evidence="1">
    <location>
        <begin position="1"/>
        <end position="15"/>
    </location>
</feature>
<dbReference type="SUPFAM" id="SSF100895">
    <property type="entry name" value="Kazal-type serine protease inhibitors"/>
    <property type="match status" value="2"/>
</dbReference>
<evidence type="ECO:0000313" key="3">
    <source>
        <dbReference type="EMBL" id="CAK8673910.1"/>
    </source>
</evidence>
<dbReference type="Proteomes" id="UP001642483">
    <property type="component" value="Unassembled WGS sequence"/>
</dbReference>
<dbReference type="PANTHER" id="PTHR13487:SF3">
    <property type="entry name" value="REVERSION-INDUCING CYSTEINE-RICH PROTEIN WITH KAZAL MOTIFS"/>
    <property type="match status" value="1"/>
</dbReference>
<evidence type="ECO:0000313" key="4">
    <source>
        <dbReference type="Proteomes" id="UP001642483"/>
    </source>
</evidence>
<dbReference type="InterPro" id="IPR056979">
    <property type="entry name" value="FZ_RECK"/>
</dbReference>
<evidence type="ECO:0000259" key="2">
    <source>
        <dbReference type="PROSITE" id="PS51465"/>
    </source>
</evidence>
<gene>
    <name evidence="3" type="ORF">CVLEPA_LOCUS3646</name>
</gene>
<dbReference type="Pfam" id="PF07648">
    <property type="entry name" value="Kazal_2"/>
    <property type="match status" value="2"/>
</dbReference>
<protein>
    <recommendedName>
        <fullName evidence="2">Kazal-like domain-containing protein</fullName>
    </recommendedName>
</protein>
<dbReference type="Gene3D" id="3.30.60.30">
    <property type="match status" value="2"/>
</dbReference>
<reference evidence="3 4" key="1">
    <citation type="submission" date="2024-02" db="EMBL/GenBank/DDBJ databases">
        <authorList>
            <person name="Daric V."/>
            <person name="Darras S."/>
        </authorList>
    </citation>
    <scope>NUCLEOTIDE SEQUENCE [LARGE SCALE GENOMIC DNA]</scope>
</reference>
<dbReference type="EMBL" id="CAWYQH010000002">
    <property type="protein sequence ID" value="CAK8673910.1"/>
    <property type="molecule type" value="Genomic_DNA"/>
</dbReference>
<accession>A0ABP0F2K7</accession>
<dbReference type="Pfam" id="PF23298">
    <property type="entry name" value="FZ_RECK"/>
    <property type="match status" value="1"/>
</dbReference>
<keyword evidence="4" id="KW-1185">Reference proteome</keyword>
<feature type="chain" id="PRO_5047120929" description="Kazal-like domain-containing protein" evidence="1">
    <location>
        <begin position="16"/>
        <end position="987"/>
    </location>
</feature>
<dbReference type="InterPro" id="IPR036058">
    <property type="entry name" value="Kazal_dom_sf"/>
</dbReference>
<dbReference type="CDD" id="cd00104">
    <property type="entry name" value="KAZAL_FS"/>
    <property type="match status" value="1"/>
</dbReference>